<evidence type="ECO:0000256" key="1">
    <source>
        <dbReference type="SAM" id="MobiDB-lite"/>
    </source>
</evidence>
<feature type="compositionally biased region" description="Basic and acidic residues" evidence="1">
    <location>
        <begin position="849"/>
        <end position="859"/>
    </location>
</feature>
<dbReference type="InterPro" id="IPR013584">
    <property type="entry name" value="RAP"/>
</dbReference>
<dbReference type="VEuPathDB" id="PlasmoDB:PocGH01_14032500"/>
<gene>
    <name evidence="3" type="ORF">POVCU2_0047270</name>
</gene>
<dbReference type="InterPro" id="IPR058917">
    <property type="entry name" value="RESC6_dom"/>
</dbReference>
<dbReference type="PROSITE" id="PS51286">
    <property type="entry name" value="RAP"/>
    <property type="match status" value="1"/>
</dbReference>
<reference evidence="4" key="1">
    <citation type="submission" date="2016-05" db="EMBL/GenBank/DDBJ databases">
        <authorList>
            <person name="Naeem Raeece"/>
        </authorList>
    </citation>
    <scope>NUCLEOTIDE SEQUENCE [LARGE SCALE GENOMIC DNA]</scope>
</reference>
<feature type="region of interest" description="Disordered" evidence="1">
    <location>
        <begin position="849"/>
        <end position="877"/>
    </location>
</feature>
<dbReference type="EMBL" id="FLQU01000620">
    <property type="protein sequence ID" value="SBS88246.1"/>
    <property type="molecule type" value="Genomic_DNA"/>
</dbReference>
<dbReference type="Pfam" id="PF08373">
    <property type="entry name" value="RAP"/>
    <property type="match status" value="1"/>
</dbReference>
<accession>A0A1A8WAL5</accession>
<evidence type="ECO:0000313" key="4">
    <source>
        <dbReference type="Proteomes" id="UP000078560"/>
    </source>
</evidence>
<sequence length="926" mass="109319">MLFLRRSYLIINKGRYIRSGKYKDLVYCKDVLRERSEKVAQEENNKREKELSFLELLNMANIKTSNPKKHSRKKSEHKDDMNKATVYMGKNSAAQDATFEKRAQNCRKIATNDKTASVKSHVKKRKRSYRGNIFFKKKDVEGAFKNEECSNHGEDATESDITQFDMEESKRHGNDCSVRRHLILWHKMRPVKKYVHLDNYKGTNSYINKKYLIVPSEPLEKGDFDISEKRSMKLLDDITKKNNVKSANACMGEDTNCDMGEDTKELQKDYAHYENKSKIIKRIYKASINHVRDENLWKKYVQNTFTISAYLDAPDIVILFWCFSKIGYRDNRLVHLLCSILLKKINTLSCCAIALLLNSFKKLEIKKYDTIELLTNQFCFHQPNWTSQDIALVSNSLAFFYIYHKTFWKKCILKLQHNYYFSEPLHLCLVISAFARLDIREGNILLCLSRSAKRVAKDLSPNNLALLIHSFAKLKFHHPKFYNYLYQFVHKYLDDQLSLRRRRKNHSTYEEPLVIKGVNHAEHSKFVMERINEMEKVETAEVVENTNYGKASERKSLQKEELTNGEPIEDNHDISGYEEETKMEEIKNRFDLQSLVLLLFSCTCLISCTEQMILKLTYLVIPHKEHLGNHKIERLKYVSDYLQYVYPSSFRNFPNEIKHFYYYIDTCEIKRKKLKYCARWITEISRILVKMNVSHLKNIYINNICADIMLTDSNIIIKCLGPYSYYVNSLVSTSISDLNKKILDHKMYNTITLSYYEWNKLNDYEEKIKFLYAFGRNAANYFFFKKKEKLCKKEENGENLRKKEEDGEILCKKEVDEEKSGKNELEEENLPHVVPLLGEMKKCRDRKNGEIHPNEEFMGKDGNSLQTQGQMDDSLEKRDNQDIYFSDEDNEIIDFIKRGECSTETREIIDEFDLERIKKPLEVAKR</sequence>
<evidence type="ECO:0000313" key="3">
    <source>
        <dbReference type="EMBL" id="SBS88246.1"/>
    </source>
</evidence>
<evidence type="ECO:0000259" key="2">
    <source>
        <dbReference type="PROSITE" id="PS51286"/>
    </source>
</evidence>
<organism evidence="3 4">
    <name type="scientific">Plasmodium ovale curtisi</name>
    <dbReference type="NCBI Taxonomy" id="864141"/>
    <lineage>
        <taxon>Eukaryota</taxon>
        <taxon>Sar</taxon>
        <taxon>Alveolata</taxon>
        <taxon>Apicomplexa</taxon>
        <taxon>Aconoidasida</taxon>
        <taxon>Haemosporida</taxon>
        <taxon>Plasmodiidae</taxon>
        <taxon>Plasmodium</taxon>
        <taxon>Plasmodium (Plasmodium)</taxon>
    </lineage>
</organism>
<dbReference type="Proteomes" id="UP000078560">
    <property type="component" value="Unassembled WGS sequence"/>
</dbReference>
<feature type="domain" description="RAP" evidence="2">
    <location>
        <begin position="715"/>
        <end position="773"/>
    </location>
</feature>
<name>A0A1A8WAL5_PLAOA</name>
<protein>
    <recommendedName>
        <fullName evidence="2">RAP domain-containing protein</fullName>
    </recommendedName>
</protein>
<proteinExistence type="predicted"/>
<dbReference type="AlphaFoldDB" id="A0A1A8WAL5"/>
<dbReference type="Pfam" id="PF26188">
    <property type="entry name" value="RESC6"/>
    <property type="match status" value="1"/>
</dbReference>
<dbReference type="SMART" id="SM00952">
    <property type="entry name" value="RAP"/>
    <property type="match status" value="1"/>
</dbReference>